<dbReference type="InterPro" id="IPR012354">
    <property type="entry name" value="Esterase_lipase"/>
</dbReference>
<evidence type="ECO:0000313" key="4">
    <source>
        <dbReference type="EMBL" id="MDV2886209.1"/>
    </source>
</evidence>
<name>A0AAJ2NPK7_ALKPS</name>
<reference evidence="4" key="1">
    <citation type="submission" date="2023-10" db="EMBL/GenBank/DDBJ databases">
        <title>Screening of Alkalihalophilus pseudofirmusBZ-TG-HK211 and Its Alleviation of Salt Stress on Rapeseed Growth.</title>
        <authorList>
            <person name="Zhao B."/>
            <person name="Guo T."/>
        </authorList>
    </citation>
    <scope>NUCLEOTIDE SEQUENCE</scope>
    <source>
        <strain evidence="4">BZ-TG-HK211</strain>
    </source>
</reference>
<proteinExistence type="predicted"/>
<dbReference type="RefSeq" id="WP_012960387.1">
    <property type="nucleotide sequence ID" value="NZ_CP117835.1"/>
</dbReference>
<evidence type="ECO:0000256" key="2">
    <source>
        <dbReference type="PIRSR" id="PIRSR017388-2"/>
    </source>
</evidence>
<dbReference type="AlphaFoldDB" id="A0AAJ2NPK7"/>
<organism evidence="4 5">
    <name type="scientific">Alkalihalophilus pseudofirmus</name>
    <name type="common">Bacillus pseudofirmus</name>
    <dbReference type="NCBI Taxonomy" id="79885"/>
    <lineage>
        <taxon>Bacteria</taxon>
        <taxon>Bacillati</taxon>
        <taxon>Bacillota</taxon>
        <taxon>Bacilli</taxon>
        <taxon>Bacillales</taxon>
        <taxon>Bacillaceae</taxon>
        <taxon>Alkalihalophilus</taxon>
    </lineage>
</organism>
<dbReference type="EMBL" id="JAWJAY010000003">
    <property type="protein sequence ID" value="MDV2886209.1"/>
    <property type="molecule type" value="Genomic_DNA"/>
</dbReference>
<feature type="active site" description="Charge relay system" evidence="1">
    <location>
        <position position="176"/>
    </location>
</feature>
<feature type="domain" description="Serine aminopeptidase S33" evidence="3">
    <location>
        <begin position="5"/>
        <end position="209"/>
    </location>
</feature>
<evidence type="ECO:0000313" key="5">
    <source>
        <dbReference type="Proteomes" id="UP001285636"/>
    </source>
</evidence>
<accession>A0AAJ2NPK7</accession>
<dbReference type="PANTHER" id="PTHR42886">
    <property type="entry name" value="RE40534P-RELATED"/>
    <property type="match status" value="1"/>
</dbReference>
<sequence>MIGCLCLHGFTGEPWEVEPVASHLQKQGWLVYAPTLPGHGPSGNLKDVTYKEWVYMAEVAVKELLDRCEKVYVIGFSMGGMLACYIASKYPVSKLVLLSAAAYYLNPMQLLQDLKEAVRMQFRGELKDDFTYNLYRKKVLETPMAAVFQFMQAVKLIRPYLAKVNIPTLIIQGGKDGVVPKKSAQYLFDMITSEEKELRFLEKSNHMICHGFERDVLIEVIEEFLFDGTDIDSFKSREEDEHESSST</sequence>
<feature type="binding site" evidence="2">
    <location>
        <position position="10"/>
    </location>
    <ligand>
        <name>substrate</name>
    </ligand>
</feature>
<dbReference type="Gene3D" id="3.40.50.1820">
    <property type="entry name" value="alpha/beta hydrolase"/>
    <property type="match status" value="1"/>
</dbReference>
<gene>
    <name evidence="4" type="ORF">RYX45_13555</name>
</gene>
<dbReference type="GO" id="GO:0052689">
    <property type="term" value="F:carboxylic ester hydrolase activity"/>
    <property type="evidence" value="ECO:0007669"/>
    <property type="project" value="InterPro"/>
</dbReference>
<dbReference type="PIRSF" id="PIRSF017388">
    <property type="entry name" value="Esterase_lipase"/>
    <property type="match status" value="1"/>
</dbReference>
<evidence type="ECO:0000256" key="1">
    <source>
        <dbReference type="PIRSR" id="PIRSR017388-1"/>
    </source>
</evidence>
<dbReference type="Proteomes" id="UP001285636">
    <property type="component" value="Unassembled WGS sequence"/>
</dbReference>
<feature type="active site" description="Nucleophile" evidence="1">
    <location>
        <position position="77"/>
    </location>
</feature>
<evidence type="ECO:0000259" key="3">
    <source>
        <dbReference type="Pfam" id="PF12146"/>
    </source>
</evidence>
<comment type="caution">
    <text evidence="4">The sequence shown here is derived from an EMBL/GenBank/DDBJ whole genome shotgun (WGS) entry which is preliminary data.</text>
</comment>
<keyword evidence="4" id="KW-0378">Hydrolase</keyword>
<dbReference type="Pfam" id="PF12146">
    <property type="entry name" value="Hydrolase_4"/>
    <property type="match status" value="1"/>
</dbReference>
<feature type="binding site" evidence="2">
    <location>
        <position position="78"/>
    </location>
    <ligand>
        <name>substrate</name>
    </ligand>
</feature>
<dbReference type="InterPro" id="IPR029058">
    <property type="entry name" value="AB_hydrolase_fold"/>
</dbReference>
<dbReference type="InterPro" id="IPR022742">
    <property type="entry name" value="Hydrolase_4"/>
</dbReference>
<protein>
    <submittedName>
        <fullName evidence="4">Alpha/beta fold hydrolase</fullName>
    </submittedName>
</protein>
<dbReference type="SUPFAM" id="SSF53474">
    <property type="entry name" value="alpha/beta-Hydrolases"/>
    <property type="match status" value="1"/>
</dbReference>
<dbReference type="PANTHER" id="PTHR42886:SF29">
    <property type="entry name" value="PUMMELIG, ISOFORM A"/>
    <property type="match status" value="1"/>
</dbReference>
<feature type="active site" description="Charge relay system" evidence="1">
    <location>
        <position position="206"/>
    </location>
</feature>